<sequence>MATRGRKPSGRNNIVKTQLDDDEYMGLTMLQQFEDISTISEAARIAIRRYARWYLAEHSNAPVVPRTMSLQVQ</sequence>
<reference evidence="1 2" key="1">
    <citation type="submission" date="2014-07" db="EMBL/GenBank/DDBJ databases">
        <title>Expanding our view of genomic diversity in Candidatus Accumulibacter clades.</title>
        <authorList>
            <person name="Skennerton C.T."/>
            <person name="Barr J.J."/>
            <person name="Slater F.R."/>
            <person name="Bond P.L."/>
            <person name="Tyson G.W."/>
        </authorList>
    </citation>
    <scope>NUCLEOTIDE SEQUENCE [LARGE SCALE GENOMIC DNA]</scope>
    <source>
        <strain evidence="2">SK-01</strain>
    </source>
</reference>
<accession>A0A084Y4M9</accession>
<comment type="caution">
    <text evidence="1">The sequence shown here is derived from an EMBL/GenBank/DDBJ whole genome shotgun (WGS) entry which is preliminary data.</text>
</comment>
<organism evidence="1 2">
    <name type="scientific">Candidatus Accumulibacter vicinus</name>
    <dbReference type="NCBI Taxonomy" id="2954382"/>
    <lineage>
        <taxon>Bacteria</taxon>
        <taxon>Pseudomonadati</taxon>
        <taxon>Pseudomonadota</taxon>
        <taxon>Betaproteobacteria</taxon>
        <taxon>Candidatus Accumulibacter</taxon>
    </lineage>
</organism>
<evidence type="ECO:0000313" key="1">
    <source>
        <dbReference type="EMBL" id="KFB69673.1"/>
    </source>
</evidence>
<dbReference type="EMBL" id="JDSS02000010">
    <property type="protein sequence ID" value="KFB69673.1"/>
    <property type="molecule type" value="Genomic_DNA"/>
</dbReference>
<dbReference type="AlphaFoldDB" id="A0A084Y4M9"/>
<evidence type="ECO:0000313" key="2">
    <source>
        <dbReference type="Proteomes" id="UP000019812"/>
    </source>
</evidence>
<name>A0A084Y4M9_9PROT</name>
<dbReference type="STRING" id="1457154.CAPSK01_000618"/>
<protein>
    <submittedName>
        <fullName evidence="1">Uncharacterized protein</fullName>
    </submittedName>
</protein>
<gene>
    <name evidence="1" type="ORF">CAPSK01_000618</name>
</gene>
<dbReference type="Proteomes" id="UP000019812">
    <property type="component" value="Unassembled WGS sequence"/>
</dbReference>
<proteinExistence type="predicted"/>